<gene>
    <name evidence="1" type="ORF">TWF694_008810</name>
</gene>
<organism evidence="1 2">
    <name type="scientific">Orbilia ellipsospora</name>
    <dbReference type="NCBI Taxonomy" id="2528407"/>
    <lineage>
        <taxon>Eukaryota</taxon>
        <taxon>Fungi</taxon>
        <taxon>Dikarya</taxon>
        <taxon>Ascomycota</taxon>
        <taxon>Pezizomycotina</taxon>
        <taxon>Orbiliomycetes</taxon>
        <taxon>Orbiliales</taxon>
        <taxon>Orbiliaceae</taxon>
        <taxon>Orbilia</taxon>
    </lineage>
</organism>
<evidence type="ECO:0000313" key="1">
    <source>
        <dbReference type="EMBL" id="KAK6539976.1"/>
    </source>
</evidence>
<evidence type="ECO:0000313" key="2">
    <source>
        <dbReference type="Proteomes" id="UP001365542"/>
    </source>
</evidence>
<keyword evidence="2" id="KW-1185">Reference proteome</keyword>
<dbReference type="Proteomes" id="UP001365542">
    <property type="component" value="Unassembled WGS sequence"/>
</dbReference>
<proteinExistence type="predicted"/>
<reference evidence="1 2" key="1">
    <citation type="submission" date="2019-10" db="EMBL/GenBank/DDBJ databases">
        <authorList>
            <person name="Palmer J.M."/>
        </authorList>
    </citation>
    <scope>NUCLEOTIDE SEQUENCE [LARGE SCALE GENOMIC DNA]</scope>
    <source>
        <strain evidence="1 2">TWF694</strain>
    </source>
</reference>
<protein>
    <submittedName>
        <fullName evidence="1">Uncharacterized protein</fullName>
    </submittedName>
</protein>
<name>A0AAV9XEH6_9PEZI</name>
<sequence>MTEMQETTSPAPEAAPYIWENAHGIVVEPIYAQLPENDIVTVKISDLYSDCVMYDELAKRTSPYYEAIKKEHQEWLFGIRYSIS</sequence>
<comment type="caution">
    <text evidence="1">The sequence shown here is derived from an EMBL/GenBank/DDBJ whole genome shotgun (WGS) entry which is preliminary data.</text>
</comment>
<accession>A0AAV9XEH6</accession>
<dbReference type="EMBL" id="JAVHJO010000005">
    <property type="protein sequence ID" value="KAK6539976.1"/>
    <property type="molecule type" value="Genomic_DNA"/>
</dbReference>
<dbReference type="AlphaFoldDB" id="A0AAV9XEH6"/>